<accession>A0A8S9ZBT9</accession>
<dbReference type="Pfam" id="PF00400">
    <property type="entry name" value="WD40"/>
    <property type="match status" value="4"/>
</dbReference>
<evidence type="ECO:0000256" key="4">
    <source>
        <dbReference type="PROSITE-ProRule" id="PRU00221"/>
    </source>
</evidence>
<feature type="region of interest" description="Disordered" evidence="5">
    <location>
        <begin position="572"/>
        <end position="634"/>
    </location>
</feature>
<sequence length="1065" mass="118575">MSNKSDSEEYFEDAVDTFLATSFNCSEKLYAQNSFQNSIPPPLGPPPPLPDHLTSPECELPPSLPISPTSPVPPPLPPRRPLPQNSEQQKNNIISSLEITKAPDQQLYGRQRGHVKTNSLDRGLSLAKCMKIGPFPPPTTSKSNSLTRGVSPTDILPVLDEKDTQAQGVIQGVIQQVLRDNSSSEINSNKKKEIDDDASTSTSIIPTISGKSSSFSLQRNNAEDLEVKQTPNLKKKTSYSYYENVNTNQSPNSLRPKNLSCDSGDQKHTLTGNTKKRIDERQHRRSASDKSPTKVKTSTSNSQKSSTWGKSIDSQKSESIDPITRDVERRMSLKDKPFTPNNKNEIEGNDASSTDDAFGQKHTNIEYIRRFARNYGIAASDYLRDTMQKVRHQAATLKKSRKAEIVGGENDLDGVSSPGDSEELSIAQCVSDSLPVPGSIQITRKTRATNSAEPPSSTIRGISASASQTQTTICRPKNAKKGPFDFDQLRLVQELNHEHTGAIWCIKFSDCGRLLATAGQDRNVRVWVLRAHLNYFSSLRERYGHEVADNLDYSSMQNIGNIRPEFYENVDDERCTAESSPENKKQQNTCDVLPIGSTDNKSRYSAIPSTSSSSSFTTSVQQNNSSNNGNVGGTEQATRCNTSSYFNIFSSIPFCVFRGHTADVLDLCWSPRNFFILSCGMDRTVKLWHLTRNECLCSFQHVDFVSCIAFMPKDDRYFISGSLDGKIRLWNIPEKRVAIWNEVEEVGVCISTFIVKKFITAITFVKNGKFVVVGTYSGRCFFYSTDQLKYHTVIDIRSSKGSSRGRSYKITSLAVHGDKLLVTSNDSRIRIYDLRDMDLCCKFKGAQIDQSRIRSAFSPDGKYIVSGSEDNFIYIWRTSGPPPSLTVRNDRNHAWERVRAHQSVVTTAIFAPKPQLILDWIIEQQKKHQNKNSIESTITTPKSIRRSVQMTDKNNINNQRQNIAASVDRPFFALTNRFGLPAANLSEIQLRRHKMSVAASLGYSSSSLLSFPGSTSLILGEVNNSGEKRTTLGNVIVSADLCGSIKVFLNVLRLQTGGSNFFPLY</sequence>
<keyword evidence="7" id="KW-1185">Reference proteome</keyword>
<organism evidence="6 7">
    <name type="scientific">Meloidogyne graminicola</name>
    <dbReference type="NCBI Taxonomy" id="189291"/>
    <lineage>
        <taxon>Eukaryota</taxon>
        <taxon>Metazoa</taxon>
        <taxon>Ecdysozoa</taxon>
        <taxon>Nematoda</taxon>
        <taxon>Chromadorea</taxon>
        <taxon>Rhabditida</taxon>
        <taxon>Tylenchina</taxon>
        <taxon>Tylenchomorpha</taxon>
        <taxon>Tylenchoidea</taxon>
        <taxon>Meloidogynidae</taxon>
        <taxon>Meloidogyninae</taxon>
        <taxon>Meloidogyne</taxon>
    </lineage>
</organism>
<dbReference type="Proteomes" id="UP000605970">
    <property type="component" value="Unassembled WGS sequence"/>
</dbReference>
<dbReference type="InterPro" id="IPR015943">
    <property type="entry name" value="WD40/YVTN_repeat-like_dom_sf"/>
</dbReference>
<evidence type="ECO:0000256" key="3">
    <source>
        <dbReference type="ARBA" id="ARBA00022737"/>
    </source>
</evidence>
<feature type="compositionally biased region" description="Polar residues" evidence="5">
    <location>
        <begin position="244"/>
        <end position="273"/>
    </location>
</feature>
<dbReference type="SUPFAM" id="SSF50978">
    <property type="entry name" value="WD40 repeat-like"/>
    <property type="match status" value="1"/>
</dbReference>
<comment type="caution">
    <text evidence="6">The sequence shown here is derived from an EMBL/GenBank/DDBJ whole genome shotgun (WGS) entry which is preliminary data.</text>
</comment>
<evidence type="ECO:0000256" key="2">
    <source>
        <dbReference type="ARBA" id="ARBA00022574"/>
    </source>
</evidence>
<feature type="region of interest" description="Disordered" evidence="5">
    <location>
        <begin position="35"/>
        <end position="95"/>
    </location>
</feature>
<feature type="compositionally biased region" description="Polar residues" evidence="5">
    <location>
        <begin position="84"/>
        <end position="95"/>
    </location>
</feature>
<feature type="compositionally biased region" description="Low complexity" evidence="5">
    <location>
        <begin position="199"/>
        <end position="214"/>
    </location>
</feature>
<feature type="region of interest" description="Disordered" evidence="5">
    <location>
        <begin position="244"/>
        <end position="358"/>
    </location>
</feature>
<dbReference type="PRINTS" id="PR00320">
    <property type="entry name" value="GPROTEINBRPT"/>
</dbReference>
<evidence type="ECO:0000313" key="7">
    <source>
        <dbReference type="Proteomes" id="UP000605970"/>
    </source>
</evidence>
<feature type="repeat" description="WD" evidence="4">
    <location>
        <begin position="856"/>
        <end position="876"/>
    </location>
</feature>
<dbReference type="InterPro" id="IPR040324">
    <property type="entry name" value="WDR44/Dgr2"/>
</dbReference>
<evidence type="ECO:0000313" key="6">
    <source>
        <dbReference type="EMBL" id="KAF7627352.1"/>
    </source>
</evidence>
<dbReference type="PROSITE" id="PS50082">
    <property type="entry name" value="WD_REPEATS_2"/>
    <property type="match status" value="4"/>
</dbReference>
<feature type="compositionally biased region" description="Pro residues" evidence="5">
    <location>
        <begin position="62"/>
        <end position="81"/>
    </location>
</feature>
<evidence type="ECO:0000256" key="5">
    <source>
        <dbReference type="SAM" id="MobiDB-lite"/>
    </source>
</evidence>
<feature type="repeat" description="WD" evidence="4">
    <location>
        <begin position="496"/>
        <end position="527"/>
    </location>
</feature>
<dbReference type="PANTHER" id="PTHR14221:SF0">
    <property type="entry name" value="WD REPEAT-CONTAINING PROTEIN 44"/>
    <property type="match status" value="1"/>
</dbReference>
<dbReference type="Gene3D" id="2.130.10.10">
    <property type="entry name" value="YVTN repeat-like/Quinoprotein amine dehydrogenase"/>
    <property type="match status" value="1"/>
</dbReference>
<dbReference type="InterPro" id="IPR020472">
    <property type="entry name" value="WD40_PAC1"/>
</dbReference>
<dbReference type="AlphaFoldDB" id="A0A8S9ZBT9"/>
<dbReference type="PROSITE" id="PS50294">
    <property type="entry name" value="WD_REPEATS_REGION"/>
    <property type="match status" value="3"/>
</dbReference>
<protein>
    <recommendedName>
        <fullName evidence="1">WD repeat-containing protein 44</fullName>
    </recommendedName>
</protein>
<feature type="compositionally biased region" description="Basic and acidic residues" evidence="5">
    <location>
        <begin position="276"/>
        <end position="292"/>
    </location>
</feature>
<dbReference type="PANTHER" id="PTHR14221">
    <property type="entry name" value="WD REPEAT DOMAIN 44"/>
    <property type="match status" value="1"/>
</dbReference>
<feature type="compositionally biased region" description="Low complexity" evidence="5">
    <location>
        <begin position="294"/>
        <end position="307"/>
    </location>
</feature>
<evidence type="ECO:0000256" key="1">
    <source>
        <dbReference type="ARBA" id="ARBA00021207"/>
    </source>
</evidence>
<feature type="region of interest" description="Disordered" evidence="5">
    <location>
        <begin position="181"/>
        <end position="216"/>
    </location>
</feature>
<keyword evidence="3" id="KW-0677">Repeat</keyword>
<dbReference type="OrthoDB" id="1932312at2759"/>
<dbReference type="EMBL" id="JABEBT010000151">
    <property type="protein sequence ID" value="KAF7627352.1"/>
    <property type="molecule type" value="Genomic_DNA"/>
</dbReference>
<dbReference type="SMART" id="SM00320">
    <property type="entry name" value="WD40"/>
    <property type="match status" value="6"/>
</dbReference>
<dbReference type="CDD" id="cd00200">
    <property type="entry name" value="WD40"/>
    <property type="match status" value="1"/>
</dbReference>
<feature type="compositionally biased region" description="Basic and acidic residues" evidence="5">
    <location>
        <begin position="313"/>
        <end position="337"/>
    </location>
</feature>
<feature type="compositionally biased region" description="Basic and acidic residues" evidence="5">
    <location>
        <begin position="572"/>
        <end position="585"/>
    </location>
</feature>
<dbReference type="InterPro" id="IPR036322">
    <property type="entry name" value="WD40_repeat_dom_sf"/>
</dbReference>
<feature type="compositionally biased region" description="Pro residues" evidence="5">
    <location>
        <begin position="39"/>
        <end position="50"/>
    </location>
</feature>
<reference evidence="6" key="1">
    <citation type="journal article" date="2020" name="Ecol. Evol.">
        <title>Genome structure and content of the rice root-knot nematode (Meloidogyne graminicola).</title>
        <authorList>
            <person name="Phan N.T."/>
            <person name="Danchin E.G.J."/>
            <person name="Klopp C."/>
            <person name="Perfus-Barbeoch L."/>
            <person name="Kozlowski D.K."/>
            <person name="Koutsovoulos G.D."/>
            <person name="Lopez-Roques C."/>
            <person name="Bouchez O."/>
            <person name="Zahm M."/>
            <person name="Besnard G."/>
            <person name="Bellafiore S."/>
        </authorList>
    </citation>
    <scope>NUCLEOTIDE SEQUENCE</scope>
    <source>
        <strain evidence="6">VN-18</strain>
    </source>
</reference>
<feature type="region of interest" description="Disordered" evidence="5">
    <location>
        <begin position="100"/>
        <end position="119"/>
    </location>
</feature>
<dbReference type="InterPro" id="IPR001680">
    <property type="entry name" value="WD40_rpt"/>
</dbReference>
<feature type="repeat" description="WD" evidence="4">
    <location>
        <begin position="698"/>
        <end position="732"/>
    </location>
</feature>
<gene>
    <name evidence="6" type="ORF">Mgra_00009362</name>
</gene>
<keyword evidence="2 4" id="KW-0853">WD repeat</keyword>
<name>A0A8S9ZBT9_9BILA</name>
<feature type="region of interest" description="Disordered" evidence="5">
    <location>
        <begin position="445"/>
        <end position="471"/>
    </location>
</feature>
<feature type="compositionally biased region" description="Low complexity" evidence="5">
    <location>
        <begin position="609"/>
        <end position="629"/>
    </location>
</feature>
<feature type="repeat" description="WD" evidence="4">
    <location>
        <begin position="657"/>
        <end position="698"/>
    </location>
</feature>
<proteinExistence type="predicted"/>